<proteinExistence type="inferred from homology"/>
<evidence type="ECO:0000256" key="1">
    <source>
        <dbReference type="ARBA" id="ARBA00004571"/>
    </source>
</evidence>
<evidence type="ECO:0000259" key="12">
    <source>
        <dbReference type="Pfam" id="PF13954"/>
    </source>
</evidence>
<dbReference type="InterPro" id="IPR037224">
    <property type="entry name" value="PapC_N_sf"/>
</dbReference>
<dbReference type="InterPro" id="IPR042186">
    <property type="entry name" value="FimD_plug_dom"/>
</dbReference>
<evidence type="ECO:0000313" key="13">
    <source>
        <dbReference type="EMBL" id="EMP9432631.1"/>
    </source>
</evidence>
<dbReference type="GO" id="GO:0009279">
    <property type="term" value="C:cell outer membrane"/>
    <property type="evidence" value="ECO:0007669"/>
    <property type="project" value="UniProtKB-SubCell"/>
</dbReference>
<dbReference type="GO" id="GO:0009297">
    <property type="term" value="P:pilus assembly"/>
    <property type="evidence" value="ECO:0007669"/>
    <property type="project" value="InterPro"/>
</dbReference>
<reference evidence="13" key="1">
    <citation type="submission" date="2024-02" db="EMBL/GenBank/DDBJ databases">
        <authorList>
            <consortium name="Clinical and Environmental Microbiology Branch: Whole genome sequencing antimicrobial resistance pathogens in the healthcare setting"/>
        </authorList>
    </citation>
    <scope>NUCLEOTIDE SEQUENCE</scope>
    <source>
        <strain evidence="13">2020GO-00142</strain>
    </source>
</reference>
<sequence length="823" mass="94395">MMNKNKNLLVIFMLFSSYSHSDIFNLDALDNYHNIHDIENIILNLDHQPAGIYSVDLIVNNVRLLTSNIAFKYIEDQLTPIFNKEQLIKIGLNKKTLNQMEFNDNGELTDKLSKIIIGYSYYFDFNHLTLELNIPKHFLDKNEKELNSQDSWSDGITSAFIDYHLLGSHNSSKYIEDNFNLSLMNGFNYLGWRLRNHFNYSSPQREWEYYNTTLSYPIRNLKSQLTLGEYYLTSSFFIPFSFKGFSLSNDELMYPEYDAYYSPVLQGINHSPAQVTVKQNNIIIFNDYLPAGPFMLNKLKPLSPKGILDVIITESNGTIRQYQYPFSSSLVMIKQGQFRYAINSGSVSHQQSTSSPYFLHGEMKYGLNNHITVYGGSIFSQPFKSFLLGSSFSIGRFGNININWTQNQSVNNSSNNYQLEYTNLISSTGTNITFGIHWINNPKLRLMTDIFEKETATTPSHPQQGLKIHLSQSLGFLGNLLLSASQQRVMQNNTQQWSYNINYSGNLNEYHFNLNCQSNYSMTEHKPEYVFSASMIIPINAWLPNTYFSYQAQHSPNNYQNRQATLTGAILNDDLISYTLQHNQFTERCCSSSGNQSETRFYTQYHHNKFFLNAGYGYKQDHQFHYGLRSSIVAHPYGVTFTPSRGETAALLIVPDTKDVRLDTHLNVRTDSKGHAIINQLQPYRRNHFVIDTLTLPLDAEIETNFQSTLPTKGALVAVHFPVKRGKRVFFTIQLDDEKLAPFGAIASLVTKVGDSSHNDVNVGIINDVGQVYLSGLETRGTIKLKWGERQSQQCEFHYQLLASYQQQGFYHVPVVCQRKEAL</sequence>
<keyword evidence="3" id="KW-0813">Transport</keyword>
<dbReference type="EMBL" id="AAZDVE040000009">
    <property type="protein sequence ID" value="EMP9432631.1"/>
    <property type="molecule type" value="Genomic_DNA"/>
</dbReference>
<comment type="caution">
    <text evidence="13">The sequence shown here is derived from an EMBL/GenBank/DDBJ whole genome shotgun (WGS) entry which is preliminary data.</text>
</comment>
<dbReference type="Gene3D" id="2.60.40.3110">
    <property type="match status" value="1"/>
</dbReference>
<keyword evidence="9" id="KW-0998">Cell outer membrane</keyword>
<accession>A0AAI9MWJ5</accession>
<dbReference type="Pfam" id="PF13954">
    <property type="entry name" value="PapC_N"/>
    <property type="match status" value="1"/>
</dbReference>
<dbReference type="PANTHER" id="PTHR30451:SF21">
    <property type="entry name" value="FIMBRIAL USHER DOMAIN-CONTAINING PROTEIN YDET-RELATED"/>
    <property type="match status" value="1"/>
</dbReference>
<dbReference type="InterPro" id="IPR043142">
    <property type="entry name" value="PapC-like_C_sf"/>
</dbReference>
<dbReference type="Pfam" id="PF13953">
    <property type="entry name" value="PapC_C"/>
    <property type="match status" value="1"/>
</dbReference>
<feature type="domain" description="PapC-like C-terminal" evidence="11">
    <location>
        <begin position="731"/>
        <end position="801"/>
    </location>
</feature>
<feature type="signal peptide" evidence="10">
    <location>
        <begin position="1"/>
        <end position="21"/>
    </location>
</feature>
<evidence type="ECO:0000256" key="6">
    <source>
        <dbReference type="ARBA" id="ARBA00022692"/>
    </source>
</evidence>
<dbReference type="InterPro" id="IPR025949">
    <property type="entry name" value="PapC-like_C"/>
</dbReference>
<evidence type="ECO:0000256" key="10">
    <source>
        <dbReference type="SAM" id="SignalP"/>
    </source>
</evidence>
<dbReference type="Gene3D" id="2.60.40.2070">
    <property type="match status" value="1"/>
</dbReference>
<evidence type="ECO:0000259" key="11">
    <source>
        <dbReference type="Pfam" id="PF13953"/>
    </source>
</evidence>
<keyword evidence="6" id="KW-0812">Transmembrane</keyword>
<keyword evidence="5" id="KW-1029">Fimbrium biogenesis</keyword>
<evidence type="ECO:0000256" key="7">
    <source>
        <dbReference type="ARBA" id="ARBA00022729"/>
    </source>
</evidence>
<name>A0AAI9MWJ5_PROST</name>
<evidence type="ECO:0000256" key="2">
    <source>
        <dbReference type="ARBA" id="ARBA00008064"/>
    </source>
</evidence>
<comment type="similarity">
    <text evidence="2">Belongs to the fimbrial export usher family.</text>
</comment>
<keyword evidence="4" id="KW-1134">Transmembrane beta strand</keyword>
<keyword evidence="7 10" id="KW-0732">Signal</keyword>
<evidence type="ECO:0000256" key="3">
    <source>
        <dbReference type="ARBA" id="ARBA00022448"/>
    </source>
</evidence>
<feature type="domain" description="PapC N-terminal" evidence="12">
    <location>
        <begin position="24"/>
        <end position="165"/>
    </location>
</feature>
<dbReference type="Gene3D" id="2.60.40.2610">
    <property type="entry name" value="Outer membrane usher protein FimD, plug domain"/>
    <property type="match status" value="1"/>
</dbReference>
<feature type="chain" id="PRO_5042608236" evidence="10">
    <location>
        <begin position="22"/>
        <end position="823"/>
    </location>
</feature>
<dbReference type="SUPFAM" id="SSF141729">
    <property type="entry name" value="FimD N-terminal domain-like"/>
    <property type="match status" value="1"/>
</dbReference>
<dbReference type="InterPro" id="IPR025885">
    <property type="entry name" value="PapC_N"/>
</dbReference>
<dbReference type="AlphaFoldDB" id="A0AAI9MWJ5"/>
<comment type="subcellular location">
    <subcellularLocation>
        <location evidence="1">Cell outer membrane</location>
        <topology evidence="1">Multi-pass membrane protein</topology>
    </subcellularLocation>
</comment>
<evidence type="ECO:0000256" key="9">
    <source>
        <dbReference type="ARBA" id="ARBA00023237"/>
    </source>
</evidence>
<dbReference type="InterPro" id="IPR000015">
    <property type="entry name" value="Fimb_usher"/>
</dbReference>
<protein>
    <submittedName>
        <fullName evidence="13">Fimbrial biogenesis outer membrane usher protein</fullName>
    </submittedName>
</protein>
<evidence type="ECO:0000256" key="4">
    <source>
        <dbReference type="ARBA" id="ARBA00022452"/>
    </source>
</evidence>
<evidence type="ECO:0000256" key="8">
    <source>
        <dbReference type="ARBA" id="ARBA00023136"/>
    </source>
</evidence>
<keyword evidence="8" id="KW-0472">Membrane</keyword>
<gene>
    <name evidence="13" type="ORF">JRA39_001670</name>
</gene>
<evidence type="ECO:0000256" key="5">
    <source>
        <dbReference type="ARBA" id="ARBA00022558"/>
    </source>
</evidence>
<dbReference type="Gene3D" id="3.10.20.410">
    <property type="match status" value="1"/>
</dbReference>
<dbReference type="Pfam" id="PF00577">
    <property type="entry name" value="Usher"/>
    <property type="match status" value="1"/>
</dbReference>
<dbReference type="GO" id="GO:0015473">
    <property type="term" value="F:fimbrial usher porin activity"/>
    <property type="evidence" value="ECO:0007669"/>
    <property type="project" value="InterPro"/>
</dbReference>
<organism evidence="13">
    <name type="scientific">Providencia stuartii</name>
    <dbReference type="NCBI Taxonomy" id="588"/>
    <lineage>
        <taxon>Bacteria</taxon>
        <taxon>Pseudomonadati</taxon>
        <taxon>Pseudomonadota</taxon>
        <taxon>Gammaproteobacteria</taxon>
        <taxon>Enterobacterales</taxon>
        <taxon>Morganellaceae</taxon>
        <taxon>Providencia</taxon>
    </lineage>
</organism>
<dbReference type="PANTHER" id="PTHR30451">
    <property type="entry name" value="OUTER MEMBRANE USHER PROTEIN"/>
    <property type="match status" value="1"/>
</dbReference>